<keyword evidence="2 4" id="KW-0808">Transferase</keyword>
<dbReference type="InParanoid" id="A0A200QRS6"/>
<dbReference type="Proteomes" id="UP000195402">
    <property type="component" value="Unassembled WGS sequence"/>
</dbReference>
<evidence type="ECO:0000256" key="3">
    <source>
        <dbReference type="ARBA" id="ARBA00023315"/>
    </source>
</evidence>
<evidence type="ECO:0000256" key="2">
    <source>
        <dbReference type="ARBA" id="ARBA00022679"/>
    </source>
</evidence>
<protein>
    <submittedName>
        <fullName evidence="4">Transferase</fullName>
    </submittedName>
</protein>
<dbReference type="GO" id="GO:0016746">
    <property type="term" value="F:acyltransferase activity"/>
    <property type="evidence" value="ECO:0007669"/>
    <property type="project" value="UniProtKB-KW"/>
</dbReference>
<dbReference type="AlphaFoldDB" id="A0A200QRS6"/>
<sequence length="182" mass="20709">MINAMKVEVLFRESIKPSSPTPHHLRTFNLSFLDQIAPPIYVPLIFFYASDGDGNNKMEACRRDVLKKSLSEILTRYYPLSGRIKEDSFIIDCNDDGVDYLEARVHNNCRPVSEFIQHPDVHLLKQFLPFDPCGSESSSEFDFESGFNSKVLLAVQVSFFDCGGMAIGVCISHKMQMQMHLH</sequence>
<reference evidence="4 5" key="1">
    <citation type="journal article" date="2017" name="Mol. Plant">
        <title>The Genome of Medicinal Plant Macleaya cordata Provides New Insights into Benzylisoquinoline Alkaloids Metabolism.</title>
        <authorList>
            <person name="Liu X."/>
            <person name="Liu Y."/>
            <person name="Huang P."/>
            <person name="Ma Y."/>
            <person name="Qing Z."/>
            <person name="Tang Q."/>
            <person name="Cao H."/>
            <person name="Cheng P."/>
            <person name="Zheng Y."/>
            <person name="Yuan Z."/>
            <person name="Zhou Y."/>
            <person name="Liu J."/>
            <person name="Tang Z."/>
            <person name="Zhuo Y."/>
            <person name="Zhang Y."/>
            <person name="Yu L."/>
            <person name="Huang J."/>
            <person name="Yang P."/>
            <person name="Peng Q."/>
            <person name="Zhang J."/>
            <person name="Jiang W."/>
            <person name="Zhang Z."/>
            <person name="Lin K."/>
            <person name="Ro D.K."/>
            <person name="Chen X."/>
            <person name="Xiong X."/>
            <person name="Shang Y."/>
            <person name="Huang S."/>
            <person name="Zeng J."/>
        </authorList>
    </citation>
    <scope>NUCLEOTIDE SEQUENCE [LARGE SCALE GENOMIC DNA]</scope>
    <source>
        <strain evidence="5">cv. BLH2017</strain>
        <tissue evidence="4">Root</tissue>
    </source>
</reference>
<dbReference type="Pfam" id="PF02458">
    <property type="entry name" value="Transferase"/>
    <property type="match status" value="1"/>
</dbReference>
<dbReference type="PANTHER" id="PTHR31623">
    <property type="entry name" value="F21J9.9"/>
    <property type="match status" value="1"/>
</dbReference>
<dbReference type="InterPro" id="IPR023213">
    <property type="entry name" value="CAT-like_dom_sf"/>
</dbReference>
<dbReference type="Gene3D" id="3.30.559.10">
    <property type="entry name" value="Chloramphenicol acetyltransferase-like domain"/>
    <property type="match status" value="1"/>
</dbReference>
<name>A0A200QRS6_MACCD</name>
<accession>A0A200QRS6</accession>
<organism evidence="4 5">
    <name type="scientific">Macleaya cordata</name>
    <name type="common">Five-seeded plume-poppy</name>
    <name type="synonym">Bocconia cordata</name>
    <dbReference type="NCBI Taxonomy" id="56857"/>
    <lineage>
        <taxon>Eukaryota</taxon>
        <taxon>Viridiplantae</taxon>
        <taxon>Streptophyta</taxon>
        <taxon>Embryophyta</taxon>
        <taxon>Tracheophyta</taxon>
        <taxon>Spermatophyta</taxon>
        <taxon>Magnoliopsida</taxon>
        <taxon>Ranunculales</taxon>
        <taxon>Papaveraceae</taxon>
        <taxon>Papaveroideae</taxon>
        <taxon>Macleaya</taxon>
    </lineage>
</organism>
<keyword evidence="3" id="KW-0012">Acyltransferase</keyword>
<keyword evidence="5" id="KW-1185">Reference proteome</keyword>
<dbReference type="OMA" id="DHASIEC"/>
<evidence type="ECO:0000313" key="5">
    <source>
        <dbReference type="Proteomes" id="UP000195402"/>
    </source>
</evidence>
<evidence type="ECO:0000313" key="4">
    <source>
        <dbReference type="EMBL" id="OVA13186.1"/>
    </source>
</evidence>
<dbReference type="OrthoDB" id="1932220at2759"/>
<comment type="similarity">
    <text evidence="1">Belongs to the plant acyltransferase family.</text>
</comment>
<dbReference type="EMBL" id="MVGT01001187">
    <property type="protein sequence ID" value="OVA13186.1"/>
    <property type="molecule type" value="Genomic_DNA"/>
</dbReference>
<gene>
    <name evidence="4" type="ORF">BVC80_63g4</name>
</gene>
<evidence type="ECO:0000256" key="1">
    <source>
        <dbReference type="ARBA" id="ARBA00009861"/>
    </source>
</evidence>
<proteinExistence type="inferred from homology"/>
<dbReference type="PANTHER" id="PTHR31623:SF17">
    <property type="entry name" value="F21J9.9"/>
    <property type="match status" value="1"/>
</dbReference>
<comment type="caution">
    <text evidence="4">The sequence shown here is derived from an EMBL/GenBank/DDBJ whole genome shotgun (WGS) entry which is preliminary data.</text>
</comment>